<dbReference type="InterPro" id="IPR008474">
    <property type="entry name" value="DUF755"/>
</dbReference>
<evidence type="ECO:0000313" key="5">
    <source>
        <dbReference type="Proteomes" id="UP000141160"/>
    </source>
</evidence>
<feature type="region of interest" description="Disordered" evidence="1">
    <location>
        <begin position="206"/>
        <end position="268"/>
    </location>
</feature>
<reference evidence="4 5" key="1">
    <citation type="journal article" date="2007" name="Arch. Virol.">
        <title>Analysis of the entire genomes of fifteen torque teno midi virus variants classifiable into a third group of genus Anellovirus.</title>
        <authorList>
            <person name="Ninomiya M."/>
            <person name="Takahashi M."/>
            <person name="Shimosegawa T."/>
            <person name="Okamoto H."/>
        </authorList>
    </citation>
    <scope>NUCLEOTIDE SEQUENCE [LARGE SCALE GENOMIC DNA]</scope>
    <source>
        <strain evidence="4">MDJN69</strain>
    </source>
</reference>
<sequence>MSKLCSTDFYKKTPFNPETQTQIWMSQLADGHDNFCHCNSPFAHLLASIFPPGHKDRDLTINQILKRDYIEQCRSTGEEGENSGGEKPDQGGGFKGIEEKQQEEEEEDLPEKELIDMLAAAAEDDTSGGGPEQTDRQSLIQPYKEPMKYPIVSNKQYKLGTQGKLKQLASYTLGTSEKDTLQHQLLKECQTTSQLIQLSNQIQRSFLPKEERQARSSRHHGKTKKKSKHVSRNSSKKVPSKKKQRKISTSSYSSSTSSSRSSSGTSSG</sequence>
<dbReference type="GeneID" id="37616711"/>
<name>A7VM02_9VIRU</name>
<feature type="region of interest" description="Disordered" evidence="1">
    <location>
        <begin position="75"/>
        <end position="110"/>
    </location>
</feature>
<dbReference type="KEGG" id="vg:37616711"/>
<dbReference type="Pfam" id="PF05501">
    <property type="entry name" value="DUF755"/>
    <property type="match status" value="1"/>
</dbReference>
<evidence type="ECO:0000313" key="4">
    <source>
        <dbReference type="EMBL" id="BAF76123.1"/>
    </source>
</evidence>
<evidence type="ECO:0000256" key="1">
    <source>
        <dbReference type="SAM" id="MobiDB-lite"/>
    </source>
</evidence>
<keyword evidence="5" id="KW-1185">Reference proteome</keyword>
<dbReference type="Pfam" id="PF02957">
    <property type="entry name" value="TT_ORF2-like"/>
    <property type="match status" value="1"/>
</dbReference>
<feature type="domain" description="Hepatitis TT virus Orf2/Gyrovirus Vp2 N-terminal" evidence="2">
    <location>
        <begin position="19"/>
        <end position="68"/>
    </location>
</feature>
<feature type="region of interest" description="Disordered" evidence="1">
    <location>
        <begin position="122"/>
        <end position="141"/>
    </location>
</feature>
<dbReference type="InterPro" id="IPR004118">
    <property type="entry name" value="HEV_TT_vir_Orf2/Gyrovir_Vp2_N"/>
</dbReference>
<feature type="compositionally biased region" description="Low complexity" evidence="1">
    <location>
        <begin position="247"/>
        <end position="268"/>
    </location>
</feature>
<proteinExistence type="predicted"/>
<evidence type="ECO:0000259" key="3">
    <source>
        <dbReference type="Pfam" id="PF05501"/>
    </source>
</evidence>
<evidence type="ECO:0000259" key="2">
    <source>
        <dbReference type="Pfam" id="PF02957"/>
    </source>
</evidence>
<protein>
    <recommendedName>
        <fullName evidence="6">Capsid protein</fullName>
    </recommendedName>
</protein>
<dbReference type="RefSeq" id="YP_009505788.1">
    <property type="nucleotide sequence ID" value="NC_038360.1"/>
</dbReference>
<dbReference type="EMBL" id="AB303564">
    <property type="protein sequence ID" value="BAF76123.1"/>
    <property type="molecule type" value="Genomic_DNA"/>
</dbReference>
<accession>A7VM02</accession>
<feature type="domain" description="DUF755" evidence="3">
    <location>
        <begin position="143"/>
        <end position="263"/>
    </location>
</feature>
<feature type="compositionally biased region" description="Acidic residues" evidence="1">
    <location>
        <begin position="101"/>
        <end position="110"/>
    </location>
</feature>
<dbReference type="Proteomes" id="UP000141160">
    <property type="component" value="Segment"/>
</dbReference>
<evidence type="ECO:0008006" key="6">
    <source>
        <dbReference type="Google" id="ProtNLM"/>
    </source>
</evidence>
<organism evidence="4 5">
    <name type="scientific">Torque teno midi virus 13</name>
    <dbReference type="NCBI Taxonomy" id="2065054"/>
    <lineage>
        <taxon>Viruses</taxon>
        <taxon>Monodnaviria</taxon>
        <taxon>Shotokuvirae</taxon>
        <taxon>Commensaviricota</taxon>
        <taxon>Cardeaviricetes</taxon>
        <taxon>Sanitavirales</taxon>
        <taxon>Anelloviridae</taxon>
        <taxon>Gammatorquevirus</taxon>
        <taxon>Gammatorquevirus homidi13</taxon>
    </lineage>
</organism>
<feature type="compositionally biased region" description="Basic residues" evidence="1">
    <location>
        <begin position="215"/>
        <end position="246"/>
    </location>
</feature>